<gene>
    <name evidence="1" type="ORF">BT63DRAFT_408241</name>
</gene>
<accession>A0A6A6UQJ7</accession>
<name>A0A6A6UQJ7_9PEZI</name>
<evidence type="ECO:0000313" key="1">
    <source>
        <dbReference type="EMBL" id="KAF2674016.1"/>
    </source>
</evidence>
<dbReference type="AlphaFoldDB" id="A0A6A6UQJ7"/>
<protein>
    <submittedName>
        <fullName evidence="1">Uncharacterized protein</fullName>
    </submittedName>
</protein>
<proteinExistence type="predicted"/>
<sequence length="210" mass="24897">MELKMDFFQFPGEIRNRIYTFYINDCGTSPHQAEEQKIYTRSNCHDVATFFDDAKKLFLLNKQIYIESRGIFCRLVHDERTGLSYDIHDWATFKRAYKALPSHLFGETQGTLTLLNTVETGNTQPIKQLIEFFAKEGGWKSIAAMQKSCPTTYDKDLNKMVHARQWTSNEDMDMQFFFKVYKRKDDIWEYFHMEGIGWTDEIDDLLQLDF</sequence>
<evidence type="ECO:0000313" key="2">
    <source>
        <dbReference type="Proteomes" id="UP000799302"/>
    </source>
</evidence>
<dbReference type="EMBL" id="MU004230">
    <property type="protein sequence ID" value="KAF2674016.1"/>
    <property type="molecule type" value="Genomic_DNA"/>
</dbReference>
<organism evidence="1 2">
    <name type="scientific">Microthyrium microscopicum</name>
    <dbReference type="NCBI Taxonomy" id="703497"/>
    <lineage>
        <taxon>Eukaryota</taxon>
        <taxon>Fungi</taxon>
        <taxon>Dikarya</taxon>
        <taxon>Ascomycota</taxon>
        <taxon>Pezizomycotina</taxon>
        <taxon>Dothideomycetes</taxon>
        <taxon>Dothideomycetes incertae sedis</taxon>
        <taxon>Microthyriales</taxon>
        <taxon>Microthyriaceae</taxon>
        <taxon>Microthyrium</taxon>
    </lineage>
</organism>
<keyword evidence="2" id="KW-1185">Reference proteome</keyword>
<reference evidence="1" key="1">
    <citation type="journal article" date="2020" name="Stud. Mycol.">
        <title>101 Dothideomycetes genomes: a test case for predicting lifestyles and emergence of pathogens.</title>
        <authorList>
            <person name="Haridas S."/>
            <person name="Albert R."/>
            <person name="Binder M."/>
            <person name="Bloem J."/>
            <person name="Labutti K."/>
            <person name="Salamov A."/>
            <person name="Andreopoulos B."/>
            <person name="Baker S."/>
            <person name="Barry K."/>
            <person name="Bills G."/>
            <person name="Bluhm B."/>
            <person name="Cannon C."/>
            <person name="Castanera R."/>
            <person name="Culley D."/>
            <person name="Daum C."/>
            <person name="Ezra D."/>
            <person name="Gonzalez J."/>
            <person name="Henrissat B."/>
            <person name="Kuo A."/>
            <person name="Liang C."/>
            <person name="Lipzen A."/>
            <person name="Lutzoni F."/>
            <person name="Magnuson J."/>
            <person name="Mondo S."/>
            <person name="Nolan M."/>
            <person name="Ohm R."/>
            <person name="Pangilinan J."/>
            <person name="Park H.-J."/>
            <person name="Ramirez L."/>
            <person name="Alfaro M."/>
            <person name="Sun H."/>
            <person name="Tritt A."/>
            <person name="Yoshinaga Y."/>
            <person name="Zwiers L.-H."/>
            <person name="Turgeon B."/>
            <person name="Goodwin S."/>
            <person name="Spatafora J."/>
            <person name="Crous P."/>
            <person name="Grigoriev I."/>
        </authorList>
    </citation>
    <scope>NUCLEOTIDE SEQUENCE</scope>
    <source>
        <strain evidence="1">CBS 115976</strain>
    </source>
</reference>
<dbReference type="Proteomes" id="UP000799302">
    <property type="component" value="Unassembled WGS sequence"/>
</dbReference>